<dbReference type="AlphaFoldDB" id="A0A3B0NG74"/>
<gene>
    <name evidence="11" type="ORF">TAT_000257100</name>
    <name evidence="10" type="ORF">TAV_000257100</name>
</gene>
<sequence>MMESSKIEEDPEDTMESSELADEDILTFGKSNLNSVLLENLLTRFKKFTPVQQKAIPIILSGRDVMIKSQTGSGKTLAALIPLLNSLIDKSGSFSPFDLKLLILVPSNDLINQVTDLLKILLRKCSDRLSVKPLTELSNSLSNIVIAKPSIAVELLNSQQLLYLIIDEADLLFEFGYKNDMLKLIEILRNSSKFKSFQSVLLSATLDPEIKNIANLLLFKPVYIDVPYTPKLGNVKQYYVLVNEDVKLLNLYVLLKMECIPYGSIIFVNTNKTGYYLYCFLRKLCLDINIISKLLSPKLRHTILQSFNQGLLGSLILIDDDSEDEFSLSRGIDFKNVNCVINFDQPKSLGIYKHRIGRTGRNYQSGSSLTFFTNESDQLLQQLVFSGTVSKDSQLKEVTGSENNEELNGVNEETLDSEIQEIKIGEEMFESFNYRINDVLKMITPKLVEIAQIQSVRHSAIEQEEFLKNVDENDMLLLKSVLKNDNQLLKPEKKHLTFIPSYLINNQLQSTIDTVKQHIYPHSHSNKVNKLKRSKFKKTEQTREKVHKRKRKFFRKKLPHFKRKKK</sequence>
<evidence type="ECO:0000313" key="10">
    <source>
        <dbReference type="EMBL" id="SVP92773.1"/>
    </source>
</evidence>
<dbReference type="GO" id="GO:0005524">
    <property type="term" value="F:ATP binding"/>
    <property type="evidence" value="ECO:0007669"/>
    <property type="project" value="UniProtKB-UniRule"/>
</dbReference>
<evidence type="ECO:0000313" key="11">
    <source>
        <dbReference type="EMBL" id="SVP93578.1"/>
    </source>
</evidence>
<evidence type="ECO:0000259" key="8">
    <source>
        <dbReference type="PROSITE" id="PS51192"/>
    </source>
</evidence>
<evidence type="ECO:0000256" key="1">
    <source>
        <dbReference type="ARBA" id="ARBA00022741"/>
    </source>
</evidence>
<keyword evidence="1 6" id="KW-0547">Nucleotide-binding</keyword>
<dbReference type="EMBL" id="UIVS01000003">
    <property type="protein sequence ID" value="SVP92773.1"/>
    <property type="molecule type" value="Genomic_DNA"/>
</dbReference>
<proteinExistence type="inferred from homology"/>
<feature type="compositionally biased region" description="Basic residues" evidence="7">
    <location>
        <begin position="545"/>
        <end position="566"/>
    </location>
</feature>
<dbReference type="SUPFAM" id="SSF52540">
    <property type="entry name" value="P-loop containing nucleoside triphosphate hydrolases"/>
    <property type="match status" value="1"/>
</dbReference>
<dbReference type="SMART" id="SM00487">
    <property type="entry name" value="DEXDc"/>
    <property type="match status" value="1"/>
</dbReference>
<comment type="domain">
    <text evidence="6">The Q motif is unique to and characteristic of the DEAD box family of RNA helicases and controls ATP binding and hydrolysis.</text>
</comment>
<feature type="domain" description="Helicase C-terminal" evidence="9">
    <location>
        <begin position="234"/>
        <end position="406"/>
    </location>
</feature>
<dbReference type="InterPro" id="IPR014001">
    <property type="entry name" value="Helicase_ATP-bd"/>
</dbReference>
<dbReference type="PROSITE" id="PS51192">
    <property type="entry name" value="HELICASE_ATP_BIND_1"/>
    <property type="match status" value="1"/>
</dbReference>
<comment type="function">
    <text evidence="6">RNA helicase.</text>
</comment>
<dbReference type="InterPro" id="IPR011545">
    <property type="entry name" value="DEAD/DEAH_box_helicase_dom"/>
</dbReference>
<dbReference type="Pfam" id="PF00270">
    <property type="entry name" value="DEAD"/>
    <property type="match status" value="1"/>
</dbReference>
<feature type="domain" description="Helicase ATP-binding" evidence="8">
    <location>
        <begin position="56"/>
        <end position="224"/>
    </location>
</feature>
<dbReference type="VEuPathDB" id="PiroplasmaDB:TA04530"/>
<protein>
    <recommendedName>
        <fullName evidence="6">ATP-dependent RNA helicase</fullName>
        <ecNumber evidence="6">3.6.4.13</ecNumber>
    </recommendedName>
</protein>
<organism evidence="11">
    <name type="scientific">Theileria annulata</name>
    <dbReference type="NCBI Taxonomy" id="5874"/>
    <lineage>
        <taxon>Eukaryota</taxon>
        <taxon>Sar</taxon>
        <taxon>Alveolata</taxon>
        <taxon>Apicomplexa</taxon>
        <taxon>Aconoidasida</taxon>
        <taxon>Piroplasmida</taxon>
        <taxon>Theileriidae</taxon>
        <taxon>Theileria</taxon>
    </lineage>
</organism>
<dbReference type="Gene3D" id="3.40.50.300">
    <property type="entry name" value="P-loop containing nucleotide triphosphate hydrolases"/>
    <property type="match status" value="2"/>
</dbReference>
<evidence type="ECO:0000256" key="4">
    <source>
        <dbReference type="ARBA" id="ARBA00022840"/>
    </source>
</evidence>
<dbReference type="InterPro" id="IPR044742">
    <property type="entry name" value="DEAD/DEAH_RhlB"/>
</dbReference>
<name>A0A3B0NG74_THEAN</name>
<dbReference type="PROSITE" id="PS51194">
    <property type="entry name" value="HELICASE_CTER"/>
    <property type="match status" value="1"/>
</dbReference>
<dbReference type="CDD" id="cd18787">
    <property type="entry name" value="SF2_C_DEAD"/>
    <property type="match status" value="1"/>
</dbReference>
<dbReference type="GO" id="GO:0003723">
    <property type="term" value="F:RNA binding"/>
    <property type="evidence" value="ECO:0007669"/>
    <property type="project" value="UniProtKB-UniRule"/>
</dbReference>
<evidence type="ECO:0000256" key="3">
    <source>
        <dbReference type="ARBA" id="ARBA00022806"/>
    </source>
</evidence>
<keyword evidence="3 6" id="KW-0347">Helicase</keyword>
<dbReference type="SMART" id="SM00490">
    <property type="entry name" value="HELICc"/>
    <property type="match status" value="1"/>
</dbReference>
<dbReference type="InterPro" id="IPR001650">
    <property type="entry name" value="Helicase_C-like"/>
</dbReference>
<feature type="region of interest" description="Disordered" evidence="7">
    <location>
        <begin position="536"/>
        <end position="566"/>
    </location>
</feature>
<dbReference type="InterPro" id="IPR027417">
    <property type="entry name" value="P-loop_NTPase"/>
</dbReference>
<evidence type="ECO:0000256" key="5">
    <source>
        <dbReference type="ARBA" id="ARBA00022884"/>
    </source>
</evidence>
<dbReference type="GO" id="GO:0003724">
    <property type="term" value="F:RNA helicase activity"/>
    <property type="evidence" value="ECO:0007669"/>
    <property type="project" value="UniProtKB-EC"/>
</dbReference>
<evidence type="ECO:0000256" key="2">
    <source>
        <dbReference type="ARBA" id="ARBA00022801"/>
    </source>
</evidence>
<reference evidence="11" key="1">
    <citation type="submission" date="2018-07" db="EMBL/GenBank/DDBJ databases">
        <authorList>
            <person name="Quirk P.G."/>
            <person name="Krulwich T.A."/>
        </authorList>
    </citation>
    <scope>NUCLEOTIDE SEQUENCE</scope>
    <source>
        <strain evidence="11">Anand</strain>
    </source>
</reference>
<dbReference type="GO" id="GO:0016787">
    <property type="term" value="F:hydrolase activity"/>
    <property type="evidence" value="ECO:0007669"/>
    <property type="project" value="UniProtKB-KW"/>
</dbReference>
<dbReference type="CDD" id="cd00268">
    <property type="entry name" value="DEADc"/>
    <property type="match status" value="1"/>
</dbReference>
<keyword evidence="2 6" id="KW-0378">Hydrolase</keyword>
<accession>A0A3B0NG74</accession>
<comment type="similarity">
    <text evidence="6">Belongs to the DEAD box helicase family.</text>
</comment>
<dbReference type="EMBL" id="UIVT01000003">
    <property type="protein sequence ID" value="SVP93578.1"/>
    <property type="molecule type" value="Genomic_DNA"/>
</dbReference>
<evidence type="ECO:0000256" key="7">
    <source>
        <dbReference type="SAM" id="MobiDB-lite"/>
    </source>
</evidence>
<keyword evidence="4 6" id="KW-0067">ATP-binding</keyword>
<dbReference type="EC" id="3.6.4.13" evidence="6"/>
<dbReference type="PANTHER" id="PTHR24031">
    <property type="entry name" value="RNA HELICASE"/>
    <property type="match status" value="1"/>
</dbReference>
<keyword evidence="5 6" id="KW-0694">RNA-binding</keyword>
<dbReference type="Pfam" id="PF00271">
    <property type="entry name" value="Helicase_C"/>
    <property type="match status" value="1"/>
</dbReference>
<comment type="catalytic activity">
    <reaction evidence="6">
        <text>ATP + H2O = ADP + phosphate + H(+)</text>
        <dbReference type="Rhea" id="RHEA:13065"/>
        <dbReference type="ChEBI" id="CHEBI:15377"/>
        <dbReference type="ChEBI" id="CHEBI:15378"/>
        <dbReference type="ChEBI" id="CHEBI:30616"/>
        <dbReference type="ChEBI" id="CHEBI:43474"/>
        <dbReference type="ChEBI" id="CHEBI:456216"/>
        <dbReference type="EC" id="3.6.4.13"/>
    </reaction>
</comment>
<evidence type="ECO:0000259" key="9">
    <source>
        <dbReference type="PROSITE" id="PS51194"/>
    </source>
</evidence>
<evidence type="ECO:0000256" key="6">
    <source>
        <dbReference type="RuleBase" id="RU365068"/>
    </source>
</evidence>